<keyword evidence="1" id="KW-1133">Transmembrane helix</keyword>
<keyword evidence="1" id="KW-0812">Transmembrane</keyword>
<dbReference type="AlphaFoldDB" id="A0A543I5Y1"/>
<comment type="caution">
    <text evidence="2">The sequence shown here is derived from an EMBL/GenBank/DDBJ whole genome shotgun (WGS) entry which is preliminary data.</text>
</comment>
<proteinExistence type="predicted"/>
<gene>
    <name evidence="2" type="ORF">FB466_0826</name>
</gene>
<evidence type="ECO:0000313" key="2">
    <source>
        <dbReference type="EMBL" id="TQM66005.1"/>
    </source>
</evidence>
<keyword evidence="3" id="KW-1185">Reference proteome</keyword>
<name>A0A543I5Y1_9MICO</name>
<reference evidence="2 3" key="1">
    <citation type="submission" date="2019-06" db="EMBL/GenBank/DDBJ databases">
        <title>Sequencing the genomes of 1000 actinobacteria strains.</title>
        <authorList>
            <person name="Klenk H.-P."/>
        </authorList>
    </citation>
    <scope>NUCLEOTIDE SEQUENCE [LARGE SCALE GENOMIC DNA]</scope>
    <source>
        <strain evidence="2 3">DSM 18031</strain>
    </source>
</reference>
<protein>
    <submittedName>
        <fullName evidence="2">Uncharacterized protein DUF3592</fullName>
    </submittedName>
</protein>
<evidence type="ECO:0000256" key="1">
    <source>
        <dbReference type="SAM" id="Phobius"/>
    </source>
</evidence>
<dbReference type="RefSeq" id="WP_141916033.1">
    <property type="nucleotide sequence ID" value="NZ_BAAAYS010000005.1"/>
</dbReference>
<dbReference type="EMBL" id="VFPN01000001">
    <property type="protein sequence ID" value="TQM66005.1"/>
    <property type="molecule type" value="Genomic_DNA"/>
</dbReference>
<dbReference type="Proteomes" id="UP000318331">
    <property type="component" value="Unassembled WGS sequence"/>
</dbReference>
<sequence length="127" mass="13848">MEIIIPVAKIIAGLVAVVIVCVMVSAVINTRKLRSRDEALALGGLSATARIRSFRRKFASDNRISPIIIELTFTSADGQPVSSRMELDLVSPVFAGKYAPGSEVMVTYNPAQPEQFLIAEPDIVRQY</sequence>
<accession>A0A543I5Y1</accession>
<organism evidence="2 3">
    <name type="scientific">Klugiella xanthotipulae</name>
    <dbReference type="NCBI Taxonomy" id="244735"/>
    <lineage>
        <taxon>Bacteria</taxon>
        <taxon>Bacillati</taxon>
        <taxon>Actinomycetota</taxon>
        <taxon>Actinomycetes</taxon>
        <taxon>Micrococcales</taxon>
        <taxon>Microbacteriaceae</taxon>
        <taxon>Klugiella</taxon>
    </lineage>
</organism>
<keyword evidence="1" id="KW-0472">Membrane</keyword>
<feature type="transmembrane region" description="Helical" evidence="1">
    <location>
        <begin position="6"/>
        <end position="28"/>
    </location>
</feature>
<evidence type="ECO:0000313" key="3">
    <source>
        <dbReference type="Proteomes" id="UP000318331"/>
    </source>
</evidence>